<organism evidence="3">
    <name type="scientific">Grosmannia clavigera (strain kw1407 / UAMH 11150)</name>
    <name type="common">Blue stain fungus</name>
    <name type="synonym">Graphiocladiella clavigera</name>
    <dbReference type="NCBI Taxonomy" id="655863"/>
    <lineage>
        <taxon>Eukaryota</taxon>
        <taxon>Fungi</taxon>
        <taxon>Dikarya</taxon>
        <taxon>Ascomycota</taxon>
        <taxon>Pezizomycotina</taxon>
        <taxon>Sordariomycetes</taxon>
        <taxon>Sordariomycetidae</taxon>
        <taxon>Ophiostomatales</taxon>
        <taxon>Ophiostomataceae</taxon>
        <taxon>Leptographium</taxon>
    </lineage>
</organism>
<dbReference type="AlphaFoldDB" id="F0X9L7"/>
<feature type="region of interest" description="Disordered" evidence="1">
    <location>
        <begin position="1"/>
        <end position="107"/>
    </location>
</feature>
<gene>
    <name evidence="2" type="ORF">CMQ_4028</name>
</gene>
<evidence type="ECO:0000256" key="1">
    <source>
        <dbReference type="SAM" id="MobiDB-lite"/>
    </source>
</evidence>
<protein>
    <submittedName>
        <fullName evidence="2">Uncharacterized protein</fullName>
    </submittedName>
</protein>
<sequence>MGETAESDSHAAGLSPDPAGEASLVTDLQERIEEEIVVGTSAVQHTAEHDSMATEPTEVIEAGSAGPSHGEASGPQVQSSNKKTTSAQGRNILRRRKRNARKHQAKI</sequence>
<keyword evidence="3" id="KW-1185">Reference proteome</keyword>
<dbReference type="InParanoid" id="F0X9L7"/>
<dbReference type="RefSeq" id="XP_014175441.1">
    <property type="nucleotide sequence ID" value="XM_014319966.1"/>
</dbReference>
<feature type="compositionally biased region" description="Basic residues" evidence="1">
    <location>
        <begin position="92"/>
        <end position="107"/>
    </location>
</feature>
<name>F0X9L7_GROCL</name>
<accession>F0X9L7</accession>
<evidence type="ECO:0000313" key="2">
    <source>
        <dbReference type="EMBL" id="EFX05959.1"/>
    </source>
</evidence>
<proteinExistence type="predicted"/>
<dbReference type="GeneID" id="25977194"/>
<feature type="compositionally biased region" description="Polar residues" evidence="1">
    <location>
        <begin position="75"/>
        <end position="89"/>
    </location>
</feature>
<evidence type="ECO:0000313" key="3">
    <source>
        <dbReference type="Proteomes" id="UP000007796"/>
    </source>
</evidence>
<dbReference type="EMBL" id="GL629735">
    <property type="protein sequence ID" value="EFX05959.1"/>
    <property type="molecule type" value="Genomic_DNA"/>
</dbReference>
<dbReference type="Proteomes" id="UP000007796">
    <property type="component" value="Unassembled WGS sequence"/>
</dbReference>
<reference evidence="2 3" key="1">
    <citation type="journal article" date="2011" name="Proc. Natl. Acad. Sci. U.S.A.">
        <title>Genome and transcriptome analyses of the mountain pine beetle-fungal symbiont Grosmannia clavigera, a lodgepole pine pathogen.</title>
        <authorList>
            <person name="DiGuistini S."/>
            <person name="Wang Y."/>
            <person name="Liao N.Y."/>
            <person name="Taylor G."/>
            <person name="Tanguay P."/>
            <person name="Feau N."/>
            <person name="Henrissat B."/>
            <person name="Chan S.K."/>
            <person name="Hesse-Orce U."/>
            <person name="Alamouti S.M."/>
            <person name="Tsui C.K.M."/>
            <person name="Docking R.T."/>
            <person name="Levasseur A."/>
            <person name="Haridas S."/>
            <person name="Robertson G."/>
            <person name="Birol I."/>
            <person name="Holt R.A."/>
            <person name="Marra M.A."/>
            <person name="Hamelin R.C."/>
            <person name="Hirst M."/>
            <person name="Jones S.J.M."/>
            <person name="Bohlmann J."/>
            <person name="Breuil C."/>
        </authorList>
    </citation>
    <scope>NUCLEOTIDE SEQUENCE [LARGE SCALE GENOMIC DNA]</scope>
    <source>
        <strain evidence="3">kw1407 / UAMH 11150</strain>
    </source>
</reference>
<dbReference type="HOGENOM" id="CLU_2210332_0_0_1"/>